<evidence type="ECO:0000313" key="2">
    <source>
        <dbReference type="EMBL" id="GIC94618.1"/>
    </source>
</evidence>
<sequence>MPQGNTIFQMTPSATWSSCAAIPSFAGIPASGYTSPKLKAHAQDISPLVPQRGSISASGDLSPLPYLGGLVERNPDILVKMEEPDEVQVVTADEALKARNAWRTLTNEI</sequence>
<protein>
    <submittedName>
        <fullName evidence="2">Uncharacterized protein</fullName>
    </submittedName>
</protein>
<reference evidence="2" key="1">
    <citation type="journal article" date="2015" name="Genome Announc.">
        <title>Draft Genome Sequence of the Pathogenic Filamentous Fungus Aspergillus udagawae Strain IFM 46973T.</title>
        <authorList>
            <person name="Kusuya Y."/>
            <person name="Takahashi-Nakaguchi A."/>
            <person name="Takahashi H."/>
            <person name="Yaguchi T."/>
        </authorList>
    </citation>
    <scope>NUCLEOTIDE SEQUENCE</scope>
    <source>
        <strain evidence="2">IFM 46973</strain>
    </source>
</reference>
<dbReference type="InterPro" id="IPR024083">
    <property type="entry name" value="Fumarase/histidase_N"/>
</dbReference>
<comment type="caution">
    <text evidence="2">The sequence shown here is derived from an EMBL/GenBank/DDBJ whole genome shotgun (WGS) entry which is preliminary data.</text>
</comment>
<dbReference type="EMBL" id="BBXM02000010">
    <property type="protein sequence ID" value="GIC94618.1"/>
    <property type="molecule type" value="Genomic_DNA"/>
</dbReference>
<dbReference type="RefSeq" id="XP_043151884.1">
    <property type="nucleotide sequence ID" value="XM_043295949.1"/>
</dbReference>
<proteinExistence type="inferred from homology"/>
<dbReference type="GeneID" id="66989423"/>
<dbReference type="Gene3D" id="1.10.275.10">
    <property type="entry name" value="Fumarase/aspartase (N-terminal domain)"/>
    <property type="match status" value="1"/>
</dbReference>
<evidence type="ECO:0000256" key="1">
    <source>
        <dbReference type="ARBA" id="ARBA00007238"/>
    </source>
</evidence>
<comment type="similarity">
    <text evidence="1">Belongs to the PAL/histidase family.</text>
</comment>
<organism evidence="2 3">
    <name type="scientific">Aspergillus udagawae</name>
    <dbReference type="NCBI Taxonomy" id="91492"/>
    <lineage>
        <taxon>Eukaryota</taxon>
        <taxon>Fungi</taxon>
        <taxon>Dikarya</taxon>
        <taxon>Ascomycota</taxon>
        <taxon>Pezizomycotina</taxon>
        <taxon>Eurotiomycetes</taxon>
        <taxon>Eurotiomycetidae</taxon>
        <taxon>Eurotiales</taxon>
        <taxon>Aspergillaceae</taxon>
        <taxon>Aspergillus</taxon>
        <taxon>Aspergillus subgen. Fumigati</taxon>
    </lineage>
</organism>
<dbReference type="Pfam" id="PF00221">
    <property type="entry name" value="Lyase_aromatic"/>
    <property type="match status" value="1"/>
</dbReference>
<dbReference type="InterPro" id="IPR008948">
    <property type="entry name" value="L-Aspartase-like"/>
</dbReference>
<dbReference type="GO" id="GO:0003824">
    <property type="term" value="F:catalytic activity"/>
    <property type="evidence" value="ECO:0007669"/>
    <property type="project" value="InterPro"/>
</dbReference>
<dbReference type="Proteomes" id="UP000036893">
    <property type="component" value="Unassembled WGS sequence"/>
</dbReference>
<reference evidence="2" key="2">
    <citation type="submission" date="2021-01" db="EMBL/GenBank/DDBJ databases">
        <title>Pan-genome distribution and transcriptional activeness of fungal secondary metabolism genes in Aspergillus section Fumigati.</title>
        <authorList>
            <person name="Takahashi H."/>
            <person name="Umemura M."/>
            <person name="Ninomiya A."/>
            <person name="Kusuya Y."/>
            <person name="Urayama S."/>
            <person name="Shimizu M."/>
            <person name="Watanabe A."/>
            <person name="Kamei K."/>
            <person name="Yaguchi T."/>
            <person name="Hagiwara D."/>
        </authorList>
    </citation>
    <scope>NUCLEOTIDE SEQUENCE</scope>
    <source>
        <strain evidence="2">IFM 46973</strain>
    </source>
</reference>
<accession>A0A8E0V4D2</accession>
<dbReference type="AlphaFoldDB" id="A0A8E0V4D2"/>
<name>A0A8E0V4D2_9EURO</name>
<evidence type="ECO:0000313" key="3">
    <source>
        <dbReference type="Proteomes" id="UP000036893"/>
    </source>
</evidence>
<dbReference type="SUPFAM" id="SSF48557">
    <property type="entry name" value="L-aspartase-like"/>
    <property type="match status" value="1"/>
</dbReference>
<dbReference type="InterPro" id="IPR001106">
    <property type="entry name" value="Aromatic_Lyase"/>
</dbReference>
<gene>
    <name evidence="2" type="ORF">Aud_001947</name>
</gene>